<evidence type="ECO:0000313" key="3">
    <source>
        <dbReference type="Proteomes" id="UP000194236"/>
    </source>
</evidence>
<sequence>MTVINSSSRKTPSPPIIVDCGLELTPADFDELGISSTTSNDTVVHIQTPDGSSINIEKIYTAKQESKTELETYNPIIQMDYEKEVECDSLCSCQTSKIEVNINDNNNSHCPLVESKKLTTLSIERPHSIAPVTNIEKFEAFLDKFAINNDEIKEDSKLKIILPDITKSSKFSRKSNPFIWLQFCEQGLKKNFKPNAECNCSCCATTTTPATSPSITLNNTNIISLTTTCSETNICSEMTSEDELNQLINNNENGNKSTNRSSNNPINSNIEFNEDQPLLDSTQCDCI</sequence>
<comment type="caution">
    <text evidence="2">The sequence shown here is derived from an EMBL/GenBank/DDBJ whole genome shotgun (WGS) entry which is preliminary data.</text>
</comment>
<feature type="compositionally biased region" description="Low complexity" evidence="1">
    <location>
        <begin position="248"/>
        <end position="269"/>
    </location>
</feature>
<name>A0A1Y3B956_EURMA</name>
<proteinExistence type="predicted"/>
<organism evidence="2 3">
    <name type="scientific">Euroglyphus maynei</name>
    <name type="common">Mayne's house dust mite</name>
    <dbReference type="NCBI Taxonomy" id="6958"/>
    <lineage>
        <taxon>Eukaryota</taxon>
        <taxon>Metazoa</taxon>
        <taxon>Ecdysozoa</taxon>
        <taxon>Arthropoda</taxon>
        <taxon>Chelicerata</taxon>
        <taxon>Arachnida</taxon>
        <taxon>Acari</taxon>
        <taxon>Acariformes</taxon>
        <taxon>Sarcoptiformes</taxon>
        <taxon>Astigmata</taxon>
        <taxon>Psoroptidia</taxon>
        <taxon>Analgoidea</taxon>
        <taxon>Pyroglyphidae</taxon>
        <taxon>Pyroglyphinae</taxon>
        <taxon>Euroglyphus</taxon>
    </lineage>
</organism>
<dbReference type="OrthoDB" id="6516649at2759"/>
<protein>
    <submittedName>
        <fullName evidence="2">Uncharacterized protein</fullName>
    </submittedName>
</protein>
<dbReference type="EMBL" id="MUJZ01036844">
    <property type="protein sequence ID" value="OTF76564.1"/>
    <property type="molecule type" value="Genomic_DNA"/>
</dbReference>
<feature type="non-terminal residue" evidence="2">
    <location>
        <position position="287"/>
    </location>
</feature>
<keyword evidence="3" id="KW-1185">Reference proteome</keyword>
<dbReference type="Proteomes" id="UP000194236">
    <property type="component" value="Unassembled WGS sequence"/>
</dbReference>
<accession>A0A1Y3B956</accession>
<evidence type="ECO:0000313" key="2">
    <source>
        <dbReference type="EMBL" id="OTF76564.1"/>
    </source>
</evidence>
<dbReference type="AlphaFoldDB" id="A0A1Y3B956"/>
<feature type="region of interest" description="Disordered" evidence="1">
    <location>
        <begin position="248"/>
        <end position="272"/>
    </location>
</feature>
<evidence type="ECO:0000256" key="1">
    <source>
        <dbReference type="SAM" id="MobiDB-lite"/>
    </source>
</evidence>
<reference evidence="2 3" key="1">
    <citation type="submission" date="2017-03" db="EMBL/GenBank/DDBJ databases">
        <title>Genome Survey of Euroglyphus maynei.</title>
        <authorList>
            <person name="Arlian L.G."/>
            <person name="Morgan M.S."/>
            <person name="Rider S.D."/>
        </authorList>
    </citation>
    <scope>NUCLEOTIDE SEQUENCE [LARGE SCALE GENOMIC DNA]</scope>
    <source>
        <strain evidence="2">Arlian Lab</strain>
        <tissue evidence="2">Whole body</tissue>
    </source>
</reference>
<gene>
    <name evidence="2" type="ORF">BLA29_004957</name>
</gene>